<organism evidence="2">
    <name type="scientific">Salmonella enterica subsp. houtenae serovar 45:g,z51:-</name>
    <dbReference type="NCBI Taxonomy" id="1967611"/>
    <lineage>
        <taxon>Bacteria</taxon>
        <taxon>Pseudomonadati</taxon>
        <taxon>Pseudomonadota</taxon>
        <taxon>Gammaproteobacteria</taxon>
        <taxon>Enterobacterales</taxon>
        <taxon>Enterobacteriaceae</taxon>
        <taxon>Salmonella</taxon>
    </lineage>
</organism>
<dbReference type="AlphaFoldDB" id="A0A753EJ10"/>
<keyword evidence="1" id="KW-0472">Membrane</keyword>
<keyword evidence="1" id="KW-1133">Transmembrane helix</keyword>
<dbReference type="EMBL" id="DAAWID010000003">
    <property type="protein sequence ID" value="HAF7986316.1"/>
    <property type="molecule type" value="Genomic_DNA"/>
</dbReference>
<accession>A0A753EJ10</accession>
<reference evidence="2" key="1">
    <citation type="journal article" date="2018" name="Genome Biol.">
        <title>SKESA: strategic k-mer extension for scrupulous assemblies.</title>
        <authorList>
            <person name="Souvorov A."/>
            <person name="Agarwala R."/>
            <person name="Lipman D.J."/>
        </authorList>
    </citation>
    <scope>NUCLEOTIDE SEQUENCE</scope>
    <source>
        <strain evidence="2">405-87</strain>
    </source>
</reference>
<reference evidence="2" key="2">
    <citation type="submission" date="2018-07" db="EMBL/GenBank/DDBJ databases">
        <authorList>
            <consortium name="NCBI Pathogen Detection Project"/>
        </authorList>
    </citation>
    <scope>NUCLEOTIDE SEQUENCE</scope>
    <source>
        <strain evidence="2">405-87</strain>
    </source>
</reference>
<evidence type="ECO:0000256" key="1">
    <source>
        <dbReference type="SAM" id="Phobius"/>
    </source>
</evidence>
<sequence length="50" mass="5481">MISHIRKVITVTDRKEIILLSGYEWNIVGIPALIALNTAVVAAMINGVFD</sequence>
<gene>
    <name evidence="2" type="ORF">GND80_000989</name>
</gene>
<evidence type="ECO:0000313" key="2">
    <source>
        <dbReference type="EMBL" id="HAF7986316.1"/>
    </source>
</evidence>
<feature type="transmembrane region" description="Helical" evidence="1">
    <location>
        <begin position="27"/>
        <end position="49"/>
    </location>
</feature>
<proteinExistence type="predicted"/>
<keyword evidence="1" id="KW-0812">Transmembrane</keyword>
<comment type="caution">
    <text evidence="2">The sequence shown here is derived from an EMBL/GenBank/DDBJ whole genome shotgun (WGS) entry which is preliminary data.</text>
</comment>
<name>A0A753EJ10_SALHO</name>
<protein>
    <submittedName>
        <fullName evidence="2">Uncharacterized protein</fullName>
    </submittedName>
</protein>